<dbReference type="Gene3D" id="2.180.10.10">
    <property type="entry name" value="RHS repeat-associated core"/>
    <property type="match status" value="3"/>
</dbReference>
<evidence type="ECO:0000313" key="3">
    <source>
        <dbReference type="EMBL" id="RMQ30338.1"/>
    </source>
</evidence>
<dbReference type="AlphaFoldDB" id="A0A3M4KM71"/>
<dbReference type="InterPro" id="IPR006530">
    <property type="entry name" value="YD"/>
</dbReference>
<dbReference type="InterPro" id="IPR031325">
    <property type="entry name" value="RHS_repeat"/>
</dbReference>
<dbReference type="InterPro" id="IPR050708">
    <property type="entry name" value="T6SS_VgrG/RHS"/>
</dbReference>
<evidence type="ECO:0000313" key="4">
    <source>
        <dbReference type="Proteomes" id="UP000273140"/>
    </source>
</evidence>
<dbReference type="Pfam" id="PF25023">
    <property type="entry name" value="TEN_YD-shell"/>
    <property type="match status" value="1"/>
</dbReference>
<dbReference type="PANTHER" id="PTHR32305:SF15">
    <property type="entry name" value="PROTEIN RHSA-RELATED"/>
    <property type="match status" value="1"/>
</dbReference>
<proteinExistence type="predicted"/>
<name>A0A3M4KM71_PSESF</name>
<dbReference type="InterPro" id="IPR056823">
    <property type="entry name" value="TEN-like_YD-shell"/>
</dbReference>
<dbReference type="Pfam" id="PF05593">
    <property type="entry name" value="RHS_repeat"/>
    <property type="match status" value="4"/>
</dbReference>
<evidence type="ECO:0000256" key="1">
    <source>
        <dbReference type="ARBA" id="ARBA00022737"/>
    </source>
</evidence>
<gene>
    <name evidence="3" type="ORF">ALQ07_00550</name>
</gene>
<keyword evidence="1" id="KW-0677">Repeat</keyword>
<accession>A0A3M4KM71</accession>
<evidence type="ECO:0000259" key="2">
    <source>
        <dbReference type="Pfam" id="PF25023"/>
    </source>
</evidence>
<feature type="domain" description="Teneurin-like YD-shell" evidence="2">
    <location>
        <begin position="1070"/>
        <end position="1199"/>
    </location>
</feature>
<dbReference type="RefSeq" id="WP_229614199.1">
    <property type="nucleotide sequence ID" value="NZ_RBRB01000256.1"/>
</dbReference>
<dbReference type="EMBL" id="RBRB01000256">
    <property type="protein sequence ID" value="RMQ30338.1"/>
    <property type="molecule type" value="Genomic_DNA"/>
</dbReference>
<organism evidence="3 4">
    <name type="scientific">Pseudomonas syringae pv. actinidiae</name>
    <dbReference type="NCBI Taxonomy" id="103796"/>
    <lineage>
        <taxon>Bacteria</taxon>
        <taxon>Pseudomonadati</taxon>
        <taxon>Pseudomonadota</taxon>
        <taxon>Gammaproteobacteria</taxon>
        <taxon>Pseudomonadales</taxon>
        <taxon>Pseudomonadaceae</taxon>
        <taxon>Pseudomonas</taxon>
        <taxon>Pseudomonas syringae</taxon>
    </lineage>
</organism>
<dbReference type="NCBIfam" id="TIGR01643">
    <property type="entry name" value="YD_repeat_2x"/>
    <property type="match status" value="1"/>
</dbReference>
<dbReference type="Proteomes" id="UP000273140">
    <property type="component" value="Unassembled WGS sequence"/>
</dbReference>
<sequence length="1244" mass="138107">MLTGLWHATNDHRPKNLYQINEAVEGCRELCFLLFEIMDESNMLGKKKNNIMNVLLLGALLGSQLGHSEELEPTPYDLAPKKNLVLVSSAVDTVDPWSGNLKVSHIDLSIPGTAGMDINIHRSYDLQRLTAGLAAPYRQSTEWTALGPGWTIAAAPKIYHATNYHLRDGSGTPNYYMNSTFQLCSNQGERDNARFNLRLPDGSSEKFYRVAPYEDRTKSNWRLRCDSMVLTLTSPSGVRYDMGRADLDMRFSASVTSLPIEDPDFTESVFLPKKATDLHGNWIAYDYTQFGPPLSVPVSGSVYIDHCLQVNIEDAANCEKSDTLLSRITSSDGRTVDFNYAPATGRLLSLVDNNQRMVQYGYTAKDHLNSQALAQVTGPTGEVWKYAYHPGEWFQIEVSNTSHANNQRAAARKLISIEQPSGGTTTYEYSYVDLQGRLGGRFVWSRFERISGKIDAAGNHWAYAYNRGNIGQYDSTIITGPDGTTIHEFIGPGYSIATDGNTINNTVWSIGSPVKITRPDGSYETYKWQQRFISPGRDYVFELGVVIDEAIWAADLQERAFVRDGATYSSHYSNYDAYGNPGTLTETGPNSDGRTTTLTWYNNTDKWIIARPIDQMSPDSSVHRIYDENGKLINYNRDGVATAYTYDAQGNQATQIRPGDRHYSYTNYKLGTPQTEVQPEGITISRAVDDAGNVTSETNGEGHTTHYEYDRLNRVTSITPPQGAGQKIIYTPTSKTNLRGNLSEITEYDLSGRVSSIARGDVTTTYAYDAYGRVTFTSDPNSSMGTSYQYDALGRVIRITHADGTYQSTAYGFAHKVITDERGNSTTYNYRGYGDPEKLSLMSFQPSDPAASITLTRNGREQVTSVTQGNFTRHYGYNANGYLISVSNPETGDTVYARDIAGNMTSKQMGQSDITTYTYDGQSRQIAIDYAQGTSSIKNTYDKQNNLLIADSSTGIRSFTYNPAGFVITESLSIEGKLFELSYSYDENDRLKSLTHNPSGRVVEYAPDVLGRPTTVSGYVSSIAYWPNGMIKQIIYVNGSVTSYEQNSRLWPASFNITSPAGVDYLKSMYDYDGAGNLLTIRDGVDNNMDRTLAYDSLDRLVSADGFWGKGTLAYDGVGNLTQKTLGDSSLNYNYDAQNRLASVEGQRTASMNYDAYGNVSSSADNAYLYNNASNLVCVNCESPDKKVEYQYDGLNQRSSVSSAGSKIYEMQDANGRLRMELEGDQLTEYFYLGDQRIAQQVNP</sequence>
<dbReference type="PANTHER" id="PTHR32305">
    <property type="match status" value="1"/>
</dbReference>
<protein>
    <submittedName>
        <fullName evidence="3">Yd repeat protein</fullName>
    </submittedName>
</protein>
<comment type="caution">
    <text evidence="3">The sequence shown here is derived from an EMBL/GenBank/DDBJ whole genome shotgun (WGS) entry which is preliminary data.</text>
</comment>
<reference evidence="3 4" key="1">
    <citation type="submission" date="2018-08" db="EMBL/GenBank/DDBJ databases">
        <title>Recombination of ecologically and evolutionarily significant loci maintains genetic cohesion in the Pseudomonas syringae species complex.</title>
        <authorList>
            <person name="Dillon M."/>
            <person name="Thakur S."/>
            <person name="Almeida R.N.D."/>
            <person name="Weir B.S."/>
            <person name="Guttman D.S."/>
        </authorList>
    </citation>
    <scope>NUCLEOTIDE SEQUENCE [LARGE SCALE GENOMIC DNA]</scope>
    <source>
        <strain evidence="3 4">ICMP 19074</strain>
    </source>
</reference>